<organism evidence="2 3">
    <name type="scientific">Glycomyces endophyticus</name>
    <dbReference type="NCBI Taxonomy" id="480996"/>
    <lineage>
        <taxon>Bacteria</taxon>
        <taxon>Bacillati</taxon>
        <taxon>Actinomycetota</taxon>
        <taxon>Actinomycetes</taxon>
        <taxon>Glycomycetales</taxon>
        <taxon>Glycomycetaceae</taxon>
        <taxon>Glycomyces</taxon>
    </lineage>
</organism>
<evidence type="ECO:0000313" key="2">
    <source>
        <dbReference type="EMBL" id="GAA1667518.1"/>
    </source>
</evidence>
<reference evidence="2 3" key="1">
    <citation type="journal article" date="2019" name="Int. J. Syst. Evol. Microbiol.">
        <title>The Global Catalogue of Microorganisms (GCM) 10K type strain sequencing project: providing services to taxonomists for standard genome sequencing and annotation.</title>
        <authorList>
            <consortium name="The Broad Institute Genomics Platform"/>
            <consortium name="The Broad Institute Genome Sequencing Center for Infectious Disease"/>
            <person name="Wu L."/>
            <person name="Ma J."/>
        </authorList>
    </citation>
    <scope>NUCLEOTIDE SEQUENCE [LARGE SCALE GENOMIC DNA]</scope>
    <source>
        <strain evidence="2 3">JCM 16001</strain>
    </source>
</reference>
<keyword evidence="3" id="KW-1185">Reference proteome</keyword>
<accession>A0ABN2G9C2</accession>
<comment type="caution">
    <text evidence="2">The sequence shown here is derived from an EMBL/GenBank/DDBJ whole genome shotgun (WGS) entry which is preliminary data.</text>
</comment>
<feature type="compositionally biased region" description="Basic residues" evidence="1">
    <location>
        <begin position="29"/>
        <end position="38"/>
    </location>
</feature>
<protein>
    <submittedName>
        <fullName evidence="2">Uncharacterized protein</fullName>
    </submittedName>
</protein>
<evidence type="ECO:0000313" key="3">
    <source>
        <dbReference type="Proteomes" id="UP001499851"/>
    </source>
</evidence>
<name>A0ABN2G9C2_9ACTN</name>
<evidence type="ECO:0000256" key="1">
    <source>
        <dbReference type="SAM" id="MobiDB-lite"/>
    </source>
</evidence>
<feature type="region of interest" description="Disordered" evidence="1">
    <location>
        <begin position="1"/>
        <end position="48"/>
    </location>
</feature>
<feature type="compositionally biased region" description="Pro residues" evidence="1">
    <location>
        <begin position="1"/>
        <end position="11"/>
    </location>
</feature>
<proteinExistence type="predicted"/>
<gene>
    <name evidence="2" type="ORF">GCM10009830_11530</name>
</gene>
<dbReference type="Proteomes" id="UP001499851">
    <property type="component" value="Unassembled WGS sequence"/>
</dbReference>
<sequence>MGGAGRPPPPATIRHRRPAPPPDPATRTLARRLRRHRPPPPPRNRPPHLVTVAAGFRGRNDPMHSLVFRWDYCYGEFMKPANAFAQRREVDQMRVASALCR</sequence>
<dbReference type="EMBL" id="BAAAQF010000004">
    <property type="protein sequence ID" value="GAA1667518.1"/>
    <property type="molecule type" value="Genomic_DNA"/>
</dbReference>